<gene>
    <name evidence="5" type="ORF">FisN_5Hh289</name>
</gene>
<feature type="compositionally biased region" description="Basic residues" evidence="3">
    <location>
        <begin position="340"/>
        <end position="353"/>
    </location>
</feature>
<dbReference type="InterPro" id="IPR036388">
    <property type="entry name" value="WH-like_DNA-bd_sf"/>
</dbReference>
<dbReference type="InterPro" id="IPR036390">
    <property type="entry name" value="WH_DNA-bd_sf"/>
</dbReference>
<dbReference type="Gene3D" id="1.10.10.10">
    <property type="entry name" value="Winged helix-like DNA-binding domain superfamily/Winged helix DNA-binding domain"/>
    <property type="match status" value="1"/>
</dbReference>
<keyword evidence="6" id="KW-1185">Reference proteome</keyword>
<dbReference type="GO" id="GO:0003723">
    <property type="term" value="F:RNA binding"/>
    <property type="evidence" value="ECO:0007669"/>
    <property type="project" value="UniProtKB-UniRule"/>
</dbReference>
<dbReference type="EMBL" id="BDSP01000111">
    <property type="protein sequence ID" value="GAX16912.1"/>
    <property type="molecule type" value="Genomic_DNA"/>
</dbReference>
<evidence type="ECO:0000256" key="3">
    <source>
        <dbReference type="SAM" id="MobiDB-lite"/>
    </source>
</evidence>
<dbReference type="OrthoDB" id="207156at2759"/>
<proteinExistence type="predicted"/>
<dbReference type="PROSITE" id="PS50961">
    <property type="entry name" value="HTH_LA"/>
    <property type="match status" value="1"/>
</dbReference>
<evidence type="ECO:0000259" key="4">
    <source>
        <dbReference type="PROSITE" id="PS50961"/>
    </source>
</evidence>
<dbReference type="Pfam" id="PF05383">
    <property type="entry name" value="La"/>
    <property type="match status" value="1"/>
</dbReference>
<accession>A0A1Z5JST0</accession>
<dbReference type="PANTHER" id="PTHR22792">
    <property type="entry name" value="LUPUS LA PROTEIN-RELATED"/>
    <property type="match status" value="1"/>
</dbReference>
<dbReference type="Proteomes" id="UP000198406">
    <property type="component" value="Unassembled WGS sequence"/>
</dbReference>
<dbReference type="InParanoid" id="A0A1Z5JST0"/>
<evidence type="ECO:0000256" key="2">
    <source>
        <dbReference type="PROSITE-ProRule" id="PRU00332"/>
    </source>
</evidence>
<name>A0A1Z5JST0_FISSO</name>
<feature type="domain" description="HTH La-type RNA-binding" evidence="4">
    <location>
        <begin position="99"/>
        <end position="205"/>
    </location>
</feature>
<feature type="compositionally biased region" description="Low complexity" evidence="3">
    <location>
        <begin position="407"/>
        <end position="416"/>
    </location>
</feature>
<evidence type="ECO:0000256" key="1">
    <source>
        <dbReference type="ARBA" id="ARBA00022884"/>
    </source>
</evidence>
<reference evidence="5 6" key="1">
    <citation type="journal article" date="2015" name="Plant Cell">
        <title>Oil accumulation by the oleaginous diatom Fistulifera solaris as revealed by the genome and transcriptome.</title>
        <authorList>
            <person name="Tanaka T."/>
            <person name="Maeda Y."/>
            <person name="Veluchamy A."/>
            <person name="Tanaka M."/>
            <person name="Abida H."/>
            <person name="Marechal E."/>
            <person name="Bowler C."/>
            <person name="Muto M."/>
            <person name="Sunaga Y."/>
            <person name="Tanaka M."/>
            <person name="Yoshino T."/>
            <person name="Taniguchi T."/>
            <person name="Fukuda Y."/>
            <person name="Nemoto M."/>
            <person name="Matsumoto M."/>
            <person name="Wong P.S."/>
            <person name="Aburatani S."/>
            <person name="Fujibuchi W."/>
        </authorList>
    </citation>
    <scope>NUCLEOTIDE SEQUENCE [LARGE SCALE GENOMIC DNA]</scope>
    <source>
        <strain evidence="5 6">JPCC DA0580</strain>
    </source>
</reference>
<keyword evidence="1 2" id="KW-0694">RNA-binding</keyword>
<feature type="compositionally biased region" description="Basic and acidic residues" evidence="3">
    <location>
        <begin position="376"/>
        <end position="391"/>
    </location>
</feature>
<dbReference type="InterPro" id="IPR006630">
    <property type="entry name" value="La_HTH"/>
</dbReference>
<feature type="compositionally biased region" description="Low complexity" evidence="3">
    <location>
        <begin position="41"/>
        <end position="54"/>
    </location>
</feature>
<evidence type="ECO:0000313" key="6">
    <source>
        <dbReference type="Proteomes" id="UP000198406"/>
    </source>
</evidence>
<feature type="compositionally biased region" description="Low complexity" evidence="3">
    <location>
        <begin position="64"/>
        <end position="80"/>
    </location>
</feature>
<evidence type="ECO:0000313" key="5">
    <source>
        <dbReference type="EMBL" id="GAX16912.1"/>
    </source>
</evidence>
<dbReference type="SMART" id="SM00715">
    <property type="entry name" value="LA"/>
    <property type="match status" value="1"/>
</dbReference>
<protein>
    <recommendedName>
        <fullName evidence="4">HTH La-type RNA-binding domain-containing protein</fullName>
    </recommendedName>
</protein>
<dbReference type="AlphaFoldDB" id="A0A1Z5JST0"/>
<feature type="region of interest" description="Disordered" evidence="3">
    <location>
        <begin position="340"/>
        <end position="426"/>
    </location>
</feature>
<dbReference type="SUPFAM" id="SSF46785">
    <property type="entry name" value="Winged helix' DNA-binding domain"/>
    <property type="match status" value="1"/>
</dbReference>
<feature type="region of interest" description="Disordered" evidence="3">
    <location>
        <begin position="40"/>
        <end position="80"/>
    </location>
</feature>
<dbReference type="InterPro" id="IPR045180">
    <property type="entry name" value="La_dom_prot"/>
</dbReference>
<sequence length="490" mass="53909">MQMTGSQLLTESSDFREMNGLQKTTGAFIEVSEEAVRRLNSSTSVTSSPSASCSGFPNDQPSESTSTTTAATSTDSVTNSTVTVAKTTKKQLQKQERDAALTYVLQQQLERQIAYYFSPSNMKTDTYLRTLQELNDGCVPVRALANFGKVKRILWATPTLTRQYLEEEARMDMIVRSIQQSETSILQVEEIDTLTGKILKESDDRHARNTIEGIRVKPGIDLSMGSSGETNVSNSLSETVAKTILLRDVHPDVSEEQVRHLLLNEVVNCPPVVSVHRDVANCWFIELDCDSKETMLAVVMQLRSLTLAGEYIHARLKSSTLHQAPPLDPVAVVIAEQVARRRRKKRGPRRNKKKLLELDNPDIIGKMSKTAAPLGDNKRSREVNDPPRLLEESDFPGLSEEAANAISSSDSIRPSSQPNNFTDRHNEVPGRYAAALLKPKSSLTEGGAVKDIVPVGGDCKTKSAEDRGSACIQPQRKSFAEAARAVSLKP</sequence>
<organism evidence="5 6">
    <name type="scientific">Fistulifera solaris</name>
    <name type="common">Oleaginous diatom</name>
    <dbReference type="NCBI Taxonomy" id="1519565"/>
    <lineage>
        <taxon>Eukaryota</taxon>
        <taxon>Sar</taxon>
        <taxon>Stramenopiles</taxon>
        <taxon>Ochrophyta</taxon>
        <taxon>Bacillariophyta</taxon>
        <taxon>Bacillariophyceae</taxon>
        <taxon>Bacillariophycidae</taxon>
        <taxon>Naviculales</taxon>
        <taxon>Naviculaceae</taxon>
        <taxon>Fistulifera</taxon>
    </lineage>
</organism>
<comment type="caution">
    <text evidence="5">The sequence shown here is derived from an EMBL/GenBank/DDBJ whole genome shotgun (WGS) entry which is preliminary data.</text>
</comment>